<evidence type="ECO:0000256" key="3">
    <source>
        <dbReference type="ARBA" id="ARBA00022448"/>
    </source>
</evidence>
<dbReference type="EMBL" id="HBIM01010687">
    <property type="protein sequence ID" value="CAE0411635.1"/>
    <property type="molecule type" value="Transcribed_RNA"/>
</dbReference>
<dbReference type="GO" id="GO:0012507">
    <property type="term" value="C:ER to Golgi transport vesicle membrane"/>
    <property type="evidence" value="ECO:0007669"/>
    <property type="project" value="TreeGrafter"/>
</dbReference>
<keyword evidence="8 9" id="KW-0472">Membrane</keyword>
<dbReference type="GO" id="GO:0005794">
    <property type="term" value="C:Golgi apparatus"/>
    <property type="evidence" value="ECO:0007669"/>
    <property type="project" value="TreeGrafter"/>
</dbReference>
<dbReference type="GO" id="GO:0005789">
    <property type="term" value="C:endoplasmic reticulum membrane"/>
    <property type="evidence" value="ECO:0007669"/>
    <property type="project" value="TreeGrafter"/>
</dbReference>
<keyword evidence="7" id="KW-0175">Coiled coil</keyword>
<evidence type="ECO:0000256" key="9">
    <source>
        <dbReference type="SAM" id="Phobius"/>
    </source>
</evidence>
<evidence type="ECO:0000313" key="11">
    <source>
        <dbReference type="EMBL" id="CAE0411635.1"/>
    </source>
</evidence>
<protein>
    <recommendedName>
        <fullName evidence="10">Vesicle transport v-SNARE N-terminal domain-containing protein</fullName>
    </recommendedName>
</protein>
<dbReference type="SUPFAM" id="SSF58038">
    <property type="entry name" value="SNARE fusion complex"/>
    <property type="match status" value="1"/>
</dbReference>
<keyword evidence="5" id="KW-0653">Protein transport</keyword>
<dbReference type="GO" id="GO:0006886">
    <property type="term" value="P:intracellular protein transport"/>
    <property type="evidence" value="ECO:0007669"/>
    <property type="project" value="InterPro"/>
</dbReference>
<feature type="domain" description="Vesicle transport v-SNARE N-terminal" evidence="10">
    <location>
        <begin position="9"/>
        <end position="86"/>
    </location>
</feature>
<keyword evidence="3" id="KW-0813">Transport</keyword>
<dbReference type="InterPro" id="IPR007705">
    <property type="entry name" value="Vesicle_trsprt_v-SNARE_N"/>
</dbReference>
<dbReference type="Gene3D" id="1.20.5.110">
    <property type="match status" value="1"/>
</dbReference>
<dbReference type="InterPro" id="IPR010989">
    <property type="entry name" value="SNARE"/>
</dbReference>
<dbReference type="SUPFAM" id="SSF47661">
    <property type="entry name" value="t-snare proteins"/>
    <property type="match status" value="1"/>
</dbReference>
<dbReference type="Gene3D" id="1.20.58.400">
    <property type="entry name" value="t-snare proteins"/>
    <property type="match status" value="1"/>
</dbReference>
<organism evidence="11">
    <name type="scientific">Amphora coffeiformis</name>
    <dbReference type="NCBI Taxonomy" id="265554"/>
    <lineage>
        <taxon>Eukaryota</taxon>
        <taxon>Sar</taxon>
        <taxon>Stramenopiles</taxon>
        <taxon>Ochrophyta</taxon>
        <taxon>Bacillariophyta</taxon>
        <taxon>Bacillariophyceae</taxon>
        <taxon>Bacillariophycidae</taxon>
        <taxon>Thalassiophysales</taxon>
        <taxon>Catenulaceae</taxon>
        <taxon>Amphora</taxon>
    </lineage>
</organism>
<evidence type="ECO:0000256" key="7">
    <source>
        <dbReference type="ARBA" id="ARBA00023054"/>
    </source>
</evidence>
<comment type="similarity">
    <text evidence="2">Belongs to the VTI1 family.</text>
</comment>
<keyword evidence="6 9" id="KW-1133">Transmembrane helix</keyword>
<dbReference type="PANTHER" id="PTHR21230">
    <property type="entry name" value="VESICLE TRANSPORT V-SNARE PROTEIN VTI1-RELATED"/>
    <property type="match status" value="1"/>
</dbReference>
<name>A0A7S3P7W6_9STRA</name>
<proteinExistence type="inferred from homology"/>
<accession>A0A7S3P7W6</accession>
<evidence type="ECO:0000256" key="1">
    <source>
        <dbReference type="ARBA" id="ARBA00004211"/>
    </source>
</evidence>
<sequence length="203" mass="23449">MTDYSRINFDQYDEEFSNIAGQVQKSLQEEPPSQYTTGLLQQCDDLIQQMDLEARTVPDATLKRNLIQKVRTCKAEYQRLRQESERQGLLGGRRGQQSENERLMLQKNEDMLGAQNDTLERARRTMQDTEAVALEITEELGQNREKLISAHGRVREVSGLTGRARRILTSMSQRAVQQKMILYAVAIGLCLTFFILVWGLWHR</sequence>
<evidence type="ECO:0000256" key="5">
    <source>
        <dbReference type="ARBA" id="ARBA00022927"/>
    </source>
</evidence>
<feature type="transmembrane region" description="Helical" evidence="9">
    <location>
        <begin position="180"/>
        <end position="201"/>
    </location>
</feature>
<evidence type="ECO:0000259" key="10">
    <source>
        <dbReference type="Pfam" id="PF05008"/>
    </source>
</evidence>
<dbReference type="GO" id="GO:0031201">
    <property type="term" value="C:SNARE complex"/>
    <property type="evidence" value="ECO:0007669"/>
    <property type="project" value="TreeGrafter"/>
</dbReference>
<evidence type="ECO:0000256" key="8">
    <source>
        <dbReference type="ARBA" id="ARBA00023136"/>
    </source>
</evidence>
<dbReference type="PANTHER" id="PTHR21230:SF84">
    <property type="entry name" value="VESICLE TRANSPORT V-SNARE N-TERMINAL DOMAIN-CONTAINING PROTEIN"/>
    <property type="match status" value="1"/>
</dbReference>
<dbReference type="GO" id="GO:0005484">
    <property type="term" value="F:SNAP receptor activity"/>
    <property type="evidence" value="ECO:0007669"/>
    <property type="project" value="TreeGrafter"/>
</dbReference>
<dbReference type="InterPro" id="IPR038407">
    <property type="entry name" value="v-SNARE_N_sf"/>
</dbReference>
<dbReference type="GO" id="GO:0006906">
    <property type="term" value="P:vesicle fusion"/>
    <property type="evidence" value="ECO:0007669"/>
    <property type="project" value="TreeGrafter"/>
</dbReference>
<reference evidence="11" key="1">
    <citation type="submission" date="2021-01" db="EMBL/GenBank/DDBJ databases">
        <authorList>
            <person name="Corre E."/>
            <person name="Pelletier E."/>
            <person name="Niang G."/>
            <person name="Scheremetjew M."/>
            <person name="Finn R."/>
            <person name="Kale V."/>
            <person name="Holt S."/>
            <person name="Cochrane G."/>
            <person name="Meng A."/>
            <person name="Brown T."/>
            <person name="Cohen L."/>
        </authorList>
    </citation>
    <scope>NUCLEOTIDE SEQUENCE</scope>
    <source>
        <strain evidence="11">CCMP127</strain>
    </source>
</reference>
<gene>
    <name evidence="11" type="ORF">ACOF00016_LOCUS8934</name>
</gene>
<dbReference type="AlphaFoldDB" id="A0A7S3P7W6"/>
<dbReference type="FunFam" id="1.20.5.110:FF:000002">
    <property type="entry name" value="Vesicle transport through interaction with t-SNAREsB"/>
    <property type="match status" value="1"/>
</dbReference>
<keyword evidence="4 9" id="KW-0812">Transmembrane</keyword>
<evidence type="ECO:0000256" key="4">
    <source>
        <dbReference type="ARBA" id="ARBA00022692"/>
    </source>
</evidence>
<evidence type="ECO:0000256" key="2">
    <source>
        <dbReference type="ARBA" id="ARBA00006108"/>
    </source>
</evidence>
<dbReference type="Pfam" id="PF05008">
    <property type="entry name" value="V-SNARE"/>
    <property type="match status" value="1"/>
</dbReference>
<dbReference type="GO" id="GO:0031902">
    <property type="term" value="C:late endosome membrane"/>
    <property type="evidence" value="ECO:0007669"/>
    <property type="project" value="TreeGrafter"/>
</dbReference>
<dbReference type="GO" id="GO:0000149">
    <property type="term" value="F:SNARE binding"/>
    <property type="evidence" value="ECO:0007669"/>
    <property type="project" value="TreeGrafter"/>
</dbReference>
<comment type="subcellular location">
    <subcellularLocation>
        <location evidence="1">Membrane</location>
        <topology evidence="1">Single-pass type IV membrane protein</topology>
    </subcellularLocation>
</comment>
<evidence type="ECO:0000256" key="6">
    <source>
        <dbReference type="ARBA" id="ARBA00022989"/>
    </source>
</evidence>
<dbReference type="Pfam" id="PF12352">
    <property type="entry name" value="V-SNARE_C"/>
    <property type="match status" value="1"/>
</dbReference>
<dbReference type="CDD" id="cd15862">
    <property type="entry name" value="SNARE_Vti1"/>
    <property type="match status" value="1"/>
</dbReference>